<dbReference type="EMBL" id="JALJOQ010000041">
    <property type="protein sequence ID" value="KAK9805804.1"/>
    <property type="molecule type" value="Genomic_DNA"/>
</dbReference>
<dbReference type="Gene3D" id="1.20.5.170">
    <property type="match status" value="1"/>
</dbReference>
<dbReference type="GO" id="GO:0003700">
    <property type="term" value="F:DNA-binding transcription factor activity"/>
    <property type="evidence" value="ECO:0007669"/>
    <property type="project" value="InterPro"/>
</dbReference>
<proteinExistence type="predicted"/>
<name>A0AAW1PBI1_9CHLO</name>
<dbReference type="InterPro" id="IPR046347">
    <property type="entry name" value="bZIP_sf"/>
</dbReference>
<sequence>MRASLEIKDNTVSASSDITTGAEASTVTELACNSEEAVGEREPLVAAAGSCSGTVVTTGSRRGATSDPAQEPAAKHAAVTTGAGAPVLPLHSRPVRSTRRTSPTDDHFSKSAGSGPSHGLEPDDELADLYGDQHAKAMDSSVTDETLERRKQRRLAKNRATAALSRERKRVQMQSLSLRSLELEQENAYLKEALGMRDTEVAGLRDKLASMEASASLSRGADGSTWSASKTEPAVLNGIPLPPVVPLLPRTGRVY</sequence>
<dbReference type="Pfam" id="PF00170">
    <property type="entry name" value="bZIP_1"/>
    <property type="match status" value="1"/>
</dbReference>
<feature type="compositionally biased region" description="Polar residues" evidence="1">
    <location>
        <begin position="10"/>
        <end position="25"/>
    </location>
</feature>
<comment type="caution">
    <text evidence="3">The sequence shown here is derived from an EMBL/GenBank/DDBJ whole genome shotgun (WGS) entry which is preliminary data.</text>
</comment>
<dbReference type="SUPFAM" id="SSF57959">
    <property type="entry name" value="Leucine zipper domain"/>
    <property type="match status" value="1"/>
</dbReference>
<feature type="domain" description="BZIP" evidence="2">
    <location>
        <begin position="148"/>
        <end position="211"/>
    </location>
</feature>
<keyword evidence="4" id="KW-1185">Reference proteome</keyword>
<evidence type="ECO:0000256" key="1">
    <source>
        <dbReference type="SAM" id="MobiDB-lite"/>
    </source>
</evidence>
<accession>A0AAW1PBI1</accession>
<evidence type="ECO:0000313" key="4">
    <source>
        <dbReference type="Proteomes" id="UP001465755"/>
    </source>
</evidence>
<evidence type="ECO:0000259" key="2">
    <source>
        <dbReference type="PROSITE" id="PS50217"/>
    </source>
</evidence>
<dbReference type="Proteomes" id="UP001465755">
    <property type="component" value="Unassembled WGS sequence"/>
</dbReference>
<reference evidence="3 4" key="1">
    <citation type="journal article" date="2024" name="Nat. Commun.">
        <title>Phylogenomics reveals the evolutionary origins of lichenization in chlorophyte algae.</title>
        <authorList>
            <person name="Puginier C."/>
            <person name="Libourel C."/>
            <person name="Otte J."/>
            <person name="Skaloud P."/>
            <person name="Haon M."/>
            <person name="Grisel S."/>
            <person name="Petersen M."/>
            <person name="Berrin J.G."/>
            <person name="Delaux P.M."/>
            <person name="Dal Grande F."/>
            <person name="Keller J."/>
        </authorList>
    </citation>
    <scope>NUCLEOTIDE SEQUENCE [LARGE SCALE GENOMIC DNA]</scope>
    <source>
        <strain evidence="3 4">SAG 2036</strain>
    </source>
</reference>
<evidence type="ECO:0000313" key="3">
    <source>
        <dbReference type="EMBL" id="KAK9805804.1"/>
    </source>
</evidence>
<feature type="region of interest" description="Disordered" evidence="1">
    <location>
        <begin position="54"/>
        <end position="163"/>
    </location>
</feature>
<dbReference type="AlphaFoldDB" id="A0AAW1PBI1"/>
<protein>
    <recommendedName>
        <fullName evidence="2">BZIP domain-containing protein</fullName>
    </recommendedName>
</protein>
<dbReference type="SMART" id="SM00338">
    <property type="entry name" value="BRLZ"/>
    <property type="match status" value="1"/>
</dbReference>
<dbReference type="CDD" id="cd14812">
    <property type="entry name" value="bZIP_u3"/>
    <property type="match status" value="1"/>
</dbReference>
<organism evidence="3 4">
    <name type="scientific">Symbiochloris irregularis</name>
    <dbReference type="NCBI Taxonomy" id="706552"/>
    <lineage>
        <taxon>Eukaryota</taxon>
        <taxon>Viridiplantae</taxon>
        <taxon>Chlorophyta</taxon>
        <taxon>core chlorophytes</taxon>
        <taxon>Trebouxiophyceae</taxon>
        <taxon>Trebouxiales</taxon>
        <taxon>Trebouxiaceae</taxon>
        <taxon>Symbiochloris</taxon>
    </lineage>
</organism>
<feature type="region of interest" description="Disordered" evidence="1">
    <location>
        <begin position="1"/>
        <end position="25"/>
    </location>
</feature>
<dbReference type="PROSITE" id="PS50217">
    <property type="entry name" value="BZIP"/>
    <property type="match status" value="1"/>
</dbReference>
<gene>
    <name evidence="3" type="ORF">WJX73_001791</name>
</gene>
<dbReference type="InterPro" id="IPR004827">
    <property type="entry name" value="bZIP"/>
</dbReference>